<gene>
    <name evidence="4" type="ORF">AQPE_3247</name>
</gene>
<dbReference type="Proteomes" id="UP001193389">
    <property type="component" value="Chromosome"/>
</dbReference>
<dbReference type="PANTHER" id="PTHR12215:SF10">
    <property type="entry name" value="L-AMINOADIPATE-SEMIALDEHYDE DEHYDROGENASE-PHOSPHOPANTETHEINYL TRANSFERASE"/>
    <property type="match status" value="1"/>
</dbReference>
<dbReference type="InterPro" id="IPR037143">
    <property type="entry name" value="4-PPantetheinyl_Trfase_dom_sf"/>
</dbReference>
<dbReference type="PANTHER" id="PTHR12215">
    <property type="entry name" value="PHOSPHOPANTETHEINE TRANSFERASE"/>
    <property type="match status" value="1"/>
</dbReference>
<evidence type="ECO:0000259" key="3">
    <source>
        <dbReference type="Pfam" id="PF01648"/>
    </source>
</evidence>
<dbReference type="SUPFAM" id="SSF56214">
    <property type="entry name" value="4'-phosphopantetheinyl transferase"/>
    <property type="match status" value="2"/>
</dbReference>
<dbReference type="RefSeq" id="WP_318347347.1">
    <property type="nucleotide sequence ID" value="NZ_AP018694.1"/>
</dbReference>
<dbReference type="GO" id="GO:0008897">
    <property type="term" value="F:holo-[acyl-carrier-protein] synthase activity"/>
    <property type="evidence" value="ECO:0007669"/>
    <property type="project" value="InterPro"/>
</dbReference>
<dbReference type="AlphaFoldDB" id="A0A5K7SCS6"/>
<organism evidence="4 5">
    <name type="scientific">Aquipluma nitroreducens</name>
    <dbReference type="NCBI Taxonomy" id="2010828"/>
    <lineage>
        <taxon>Bacteria</taxon>
        <taxon>Pseudomonadati</taxon>
        <taxon>Bacteroidota</taxon>
        <taxon>Bacteroidia</taxon>
        <taxon>Marinilabiliales</taxon>
        <taxon>Prolixibacteraceae</taxon>
        <taxon>Aquipluma</taxon>
    </lineage>
</organism>
<dbReference type="GO" id="GO:0000287">
    <property type="term" value="F:magnesium ion binding"/>
    <property type="evidence" value="ECO:0007669"/>
    <property type="project" value="InterPro"/>
</dbReference>
<feature type="domain" description="4'-phosphopantetheinyl transferase" evidence="3">
    <location>
        <begin position="106"/>
        <end position="193"/>
    </location>
</feature>
<sequence length="211" mass="24694">MPLFKTIPIPGGLIGLWEFAETTAELLPSFSETELLDPNFLKYTYEKRKVEWLVTRLLIRQLIGSDFAISYLNSGKPILKHDQFKHLSISHSRNFAAIILHEQLNVGIDIEETTRDFNRIEKKYLSDIEIRQTDKNPQQQCLYWCAKEAIFKLVDNEGVEFKQQIHIIRESETQFFAKFISSGSESIYKLHHQFFSEHCLVWVTNDSPVQE</sequence>
<evidence type="ECO:0000256" key="2">
    <source>
        <dbReference type="ARBA" id="ARBA00022679"/>
    </source>
</evidence>
<keyword evidence="5" id="KW-1185">Reference proteome</keyword>
<name>A0A5K7SCS6_9BACT</name>
<reference evidence="4" key="1">
    <citation type="journal article" date="2020" name="Int. J. Syst. Evol. Microbiol.">
        <title>Aquipluma nitroreducens gen. nov. sp. nov., a novel facultatively anaerobic bacterium isolated from a freshwater lake.</title>
        <authorList>
            <person name="Watanabe M."/>
            <person name="Kojima H."/>
            <person name="Fukui M."/>
        </authorList>
    </citation>
    <scope>NUCLEOTIDE SEQUENCE</scope>
    <source>
        <strain evidence="4">MeG22</strain>
    </source>
</reference>
<protein>
    <submittedName>
        <fullName evidence="4">Siderophore biosynthesis regulatory protein</fullName>
    </submittedName>
</protein>
<accession>A0A5K7SCS6</accession>
<dbReference type="Pfam" id="PF01648">
    <property type="entry name" value="ACPS"/>
    <property type="match status" value="1"/>
</dbReference>
<dbReference type="KEGG" id="anf:AQPE_3247"/>
<evidence type="ECO:0000256" key="1">
    <source>
        <dbReference type="ARBA" id="ARBA00010990"/>
    </source>
</evidence>
<keyword evidence="2" id="KW-0808">Transferase</keyword>
<dbReference type="InterPro" id="IPR008278">
    <property type="entry name" value="4-PPantetheinyl_Trfase_dom"/>
</dbReference>
<dbReference type="EMBL" id="AP018694">
    <property type="protein sequence ID" value="BBE19074.1"/>
    <property type="molecule type" value="Genomic_DNA"/>
</dbReference>
<dbReference type="Gene3D" id="3.90.470.20">
    <property type="entry name" value="4'-phosphopantetheinyl transferase domain"/>
    <property type="match status" value="1"/>
</dbReference>
<evidence type="ECO:0000313" key="5">
    <source>
        <dbReference type="Proteomes" id="UP001193389"/>
    </source>
</evidence>
<comment type="similarity">
    <text evidence="1">Belongs to the P-Pant transferase superfamily. Gsp/Sfp/HetI/AcpT family.</text>
</comment>
<proteinExistence type="inferred from homology"/>
<dbReference type="GO" id="GO:0019878">
    <property type="term" value="P:lysine biosynthetic process via aminoadipic acid"/>
    <property type="evidence" value="ECO:0007669"/>
    <property type="project" value="TreeGrafter"/>
</dbReference>
<dbReference type="GO" id="GO:0005829">
    <property type="term" value="C:cytosol"/>
    <property type="evidence" value="ECO:0007669"/>
    <property type="project" value="TreeGrafter"/>
</dbReference>
<evidence type="ECO:0000313" key="4">
    <source>
        <dbReference type="EMBL" id="BBE19074.1"/>
    </source>
</evidence>
<dbReference type="InterPro" id="IPR050559">
    <property type="entry name" value="P-Pant_transferase_sf"/>
</dbReference>